<dbReference type="EMBL" id="FR695873">
    <property type="protein sequence ID" value="CBX29855.1"/>
    <property type="molecule type" value="Genomic_DNA"/>
</dbReference>
<gene>
    <name evidence="1" type="ORF">N47_F15500</name>
</gene>
<sequence length="45" mass="5560">MHYEIFINNTLLYWTFYQGVLIFQAYPVDIINQFYNKRGECHKNN</sequence>
<proteinExistence type="predicted"/>
<name>E1YH11_9BACT</name>
<accession>E1YH11</accession>
<dbReference type="AlphaFoldDB" id="E1YH11"/>
<reference evidence="1" key="1">
    <citation type="journal article" date="2011" name="Environ. Microbiol.">
        <title>Genomic insights into the metabolic potential of the polycyclic aromatic hydrocarbon degrading sulfate-reducing Deltaproteobacterium N47.</title>
        <authorList>
            <person name="Bergmann F."/>
            <person name="Selesi D."/>
            <person name="Weinmaier T."/>
            <person name="Tischler P."/>
            <person name="Rattei T."/>
            <person name="Meckenstock R.U."/>
        </authorList>
    </citation>
    <scope>NUCLEOTIDE SEQUENCE</scope>
</reference>
<organism evidence="1">
    <name type="scientific">uncultured Desulfobacterium sp</name>
    <dbReference type="NCBI Taxonomy" id="201089"/>
    <lineage>
        <taxon>Bacteria</taxon>
        <taxon>Pseudomonadati</taxon>
        <taxon>Thermodesulfobacteriota</taxon>
        <taxon>Desulfobacteria</taxon>
        <taxon>Desulfobacterales</taxon>
        <taxon>Desulfobacteriaceae</taxon>
        <taxon>Desulfobacterium</taxon>
        <taxon>environmental samples</taxon>
    </lineage>
</organism>
<evidence type="ECO:0000313" key="1">
    <source>
        <dbReference type="EMBL" id="CBX29855.1"/>
    </source>
</evidence>
<protein>
    <submittedName>
        <fullName evidence="1">Uncharacterized protein</fullName>
    </submittedName>
</protein>